<name>A0A813M3K5_9BILA</name>
<dbReference type="PANTHER" id="PTHR46843:SF1">
    <property type="entry name" value="BTB_POZ DOMAIN-CONTAINING PROTEIN 16"/>
    <property type="match status" value="1"/>
</dbReference>
<dbReference type="Proteomes" id="UP000663879">
    <property type="component" value="Unassembled WGS sequence"/>
</dbReference>
<feature type="domain" description="BTBDG BTB/POZ" evidence="3">
    <location>
        <begin position="232"/>
        <end position="352"/>
    </location>
</feature>
<sequence>MFTIAGYPEFQFSKKNNELIGIESDSFYQNIANLHMSAKKHSESQSSISNIDKPPFLPKLPKKAMIYRKNETHLINDFYLEPEITKSFNTLNQKSQIDFKGDLLKAKQIFLVLNSSLSNSIKHVKSSDTPWARSKSSKPCRSVLIKNKIEPECYIKSQLSPSRTNYSCRQSATSRTFNSRSPLRSKSSSYINKLVFELDKDPSIFKQFAEDLIKEHYNLGPYVKIQDASRPDVALHVFNSIWEIHSYALANSPYLSQLLEFQSNLPPTSEIKLKIKQSKENTRTNIHQDHLDKLNNILLEINNPLIDKHSLAVAIGNLYHPENITVPTELTSGILAAAHYLKFENLISATISKMCVTIHTSNIGSYYQSFHKNNEKFGVEVCEKWLEMNLIPNLGSSIHLREIPLRLLIKTIKSNRLFTENEYNTFFTIITWIFLIINNEIQEIPTESIIITYFSSLSKDKNLIERCPELSDLLYSVRLYGITKANYLHTIQQMNIYPNSYIVQIMMEIQQSLSLGGDMAINRLFDTSALRQGFVLEIENGNFSDVFSIYGFHFEIIAEKLSTDDSNTEFQFYIQRLRTNDPILTYEQSQLEAFSLRNDRFCNYSINVQYWYKGNQVFCSTGKKKQRFGKFKTQQTPVFTVNIPNDDQTTKELFVLYSLLFPPN</sequence>
<organism evidence="4 5">
    <name type="scientific">Brachionus calyciflorus</name>
    <dbReference type="NCBI Taxonomy" id="104777"/>
    <lineage>
        <taxon>Eukaryota</taxon>
        <taxon>Metazoa</taxon>
        <taxon>Spiralia</taxon>
        <taxon>Gnathifera</taxon>
        <taxon>Rotifera</taxon>
        <taxon>Eurotatoria</taxon>
        <taxon>Monogononta</taxon>
        <taxon>Pseudotrocha</taxon>
        <taxon>Ploima</taxon>
        <taxon>Brachionidae</taxon>
        <taxon>Brachionus</taxon>
    </lineage>
</organism>
<reference evidence="4" key="1">
    <citation type="submission" date="2021-02" db="EMBL/GenBank/DDBJ databases">
        <authorList>
            <person name="Nowell W R."/>
        </authorList>
    </citation>
    <scope>NUCLEOTIDE SEQUENCE</scope>
    <source>
        <strain evidence="4">Ploen Becks lab</strain>
    </source>
</reference>
<evidence type="ECO:0000313" key="5">
    <source>
        <dbReference type="Proteomes" id="UP000663879"/>
    </source>
</evidence>
<evidence type="ECO:0000256" key="1">
    <source>
        <dbReference type="ARBA" id="ARBA00016271"/>
    </source>
</evidence>
<comment type="caution">
    <text evidence="4">The sequence shown here is derived from an EMBL/GenBank/DDBJ whole genome shotgun (WGS) entry which is preliminary data.</text>
</comment>
<evidence type="ECO:0000313" key="4">
    <source>
        <dbReference type="EMBL" id="CAF0716688.1"/>
    </source>
</evidence>
<protein>
    <recommendedName>
        <fullName evidence="1">BTB/POZ domain-containing protein 16</fullName>
    </recommendedName>
</protein>
<dbReference type="Gene3D" id="3.30.710.10">
    <property type="entry name" value="Potassium Channel Kv1.1, Chain A"/>
    <property type="match status" value="1"/>
</dbReference>
<keyword evidence="5" id="KW-1185">Reference proteome</keyword>
<dbReference type="AlphaFoldDB" id="A0A813M3K5"/>
<dbReference type="InterPro" id="IPR048859">
    <property type="entry name" value="BTBD16_C"/>
</dbReference>
<dbReference type="OrthoDB" id="6359943at2759"/>
<accession>A0A813M3K5</accession>
<evidence type="ECO:0000259" key="3">
    <source>
        <dbReference type="Pfam" id="PF23998"/>
    </source>
</evidence>
<evidence type="ECO:0000259" key="2">
    <source>
        <dbReference type="Pfam" id="PF21059"/>
    </source>
</evidence>
<dbReference type="Pfam" id="PF21059">
    <property type="entry name" value="BTBD16_C"/>
    <property type="match status" value="1"/>
</dbReference>
<gene>
    <name evidence="4" type="ORF">OXX778_LOCUS1728</name>
</gene>
<dbReference type="InterPro" id="IPR042833">
    <property type="entry name" value="BTBD16"/>
</dbReference>
<dbReference type="InterPro" id="IPR011333">
    <property type="entry name" value="SKP1/BTB/POZ_sf"/>
</dbReference>
<dbReference type="EMBL" id="CAJNOC010000118">
    <property type="protein sequence ID" value="CAF0716688.1"/>
    <property type="molecule type" value="Genomic_DNA"/>
</dbReference>
<dbReference type="InterPro" id="IPR056426">
    <property type="entry name" value="BTB_BTBDG"/>
</dbReference>
<dbReference type="Pfam" id="PF23998">
    <property type="entry name" value="BTB_BTBDG"/>
    <property type="match status" value="1"/>
</dbReference>
<dbReference type="PANTHER" id="PTHR46843">
    <property type="entry name" value="BTB/POZ DOMAIN-CONTAINING PROTEIN 16"/>
    <property type="match status" value="1"/>
</dbReference>
<feature type="domain" description="BTB/POZ" evidence="2">
    <location>
        <begin position="530"/>
        <end position="632"/>
    </location>
</feature>
<proteinExistence type="predicted"/>